<evidence type="ECO:0000259" key="1">
    <source>
        <dbReference type="Pfam" id="PF01869"/>
    </source>
</evidence>
<dbReference type="KEGG" id="coh:EAV92_08645"/>
<accession>A0A3G3JWN9</accession>
<dbReference type="InterPro" id="IPR043129">
    <property type="entry name" value="ATPase_NBD"/>
</dbReference>
<dbReference type="SUPFAM" id="SSF53067">
    <property type="entry name" value="Actin-like ATPase domain"/>
    <property type="match status" value="2"/>
</dbReference>
<dbReference type="PANTHER" id="PTHR43190:SF3">
    <property type="entry name" value="N-ACETYL-D-GLUCOSAMINE KINASE"/>
    <property type="match status" value="1"/>
</dbReference>
<reference evidence="2 3" key="1">
    <citation type="submission" date="2018-10" db="EMBL/GenBank/DDBJ databases">
        <title>Genome Sequence of Cohnella sp.</title>
        <authorList>
            <person name="Srinivasan S."/>
            <person name="Kim M.K."/>
        </authorList>
    </citation>
    <scope>NUCLEOTIDE SEQUENCE [LARGE SCALE GENOMIC DNA]</scope>
    <source>
        <strain evidence="2 3">18JY8-7</strain>
    </source>
</reference>
<protein>
    <submittedName>
        <fullName evidence="2">ATPase</fullName>
    </submittedName>
</protein>
<dbReference type="InterPro" id="IPR002731">
    <property type="entry name" value="ATPase_BadF"/>
</dbReference>
<dbReference type="Gene3D" id="3.30.420.40">
    <property type="match status" value="2"/>
</dbReference>
<proteinExistence type="predicted"/>
<dbReference type="RefSeq" id="WP_123040699.1">
    <property type="nucleotide sequence ID" value="NZ_CP033433.1"/>
</dbReference>
<name>A0A3G3JWN9_9BACL</name>
<dbReference type="PANTHER" id="PTHR43190">
    <property type="entry name" value="N-ACETYL-D-GLUCOSAMINE KINASE"/>
    <property type="match status" value="1"/>
</dbReference>
<organism evidence="2 3">
    <name type="scientific">Cohnella candidum</name>
    <dbReference type="NCBI Taxonomy" id="2674991"/>
    <lineage>
        <taxon>Bacteria</taxon>
        <taxon>Bacillati</taxon>
        <taxon>Bacillota</taxon>
        <taxon>Bacilli</taxon>
        <taxon>Bacillales</taxon>
        <taxon>Paenibacillaceae</taxon>
        <taxon>Cohnella</taxon>
    </lineage>
</organism>
<dbReference type="EMBL" id="CP033433">
    <property type="protein sequence ID" value="AYQ72625.1"/>
    <property type="molecule type" value="Genomic_DNA"/>
</dbReference>
<keyword evidence="3" id="KW-1185">Reference proteome</keyword>
<dbReference type="InterPro" id="IPR052519">
    <property type="entry name" value="Euk-type_GlcNAc_Kinase"/>
</dbReference>
<dbReference type="Pfam" id="PF01869">
    <property type="entry name" value="BcrAD_BadFG"/>
    <property type="match status" value="1"/>
</dbReference>
<dbReference type="CDD" id="cd24007">
    <property type="entry name" value="ASKHA_NBD_eukNAGK-like"/>
    <property type="match status" value="1"/>
</dbReference>
<sequence length="308" mass="31940">MRFVAGLDGGGTKTAVKVADEQGNVVHELTLGSLNYNGQDEETIRRTIRNVFENIAGAIGGLERCAHVCIGAAGISNPTVASRLETSVRACGYEGALTITGDHETALVGALDGGFGMILIAGTGSICHGRNAAGETHRTGGFGYLIDDEGSGYSIGRDLLSALVRAGDGRIPPTPITELVYAQLGMDKVRQVIGFVYDPKTGKKEIAALAPLLTEACKMGDAAALGIARKNAASLAELVAPAAERLSLQRGNLAIAGSVLLGNPYVQSAFLEALSNLYPEMNVFPAKKDAAGGAVLMALERLHHSSPK</sequence>
<evidence type="ECO:0000313" key="3">
    <source>
        <dbReference type="Proteomes" id="UP000269097"/>
    </source>
</evidence>
<evidence type="ECO:0000313" key="2">
    <source>
        <dbReference type="EMBL" id="AYQ72625.1"/>
    </source>
</evidence>
<gene>
    <name evidence="2" type="ORF">EAV92_08645</name>
</gene>
<dbReference type="AlphaFoldDB" id="A0A3G3JWN9"/>
<feature type="domain" description="ATPase BadF/BadG/BcrA/BcrD type" evidence="1">
    <location>
        <begin position="6"/>
        <end position="298"/>
    </location>
</feature>
<dbReference type="Proteomes" id="UP000269097">
    <property type="component" value="Chromosome"/>
</dbReference>